<dbReference type="InterPro" id="IPR011021">
    <property type="entry name" value="Arrestin-like_N"/>
</dbReference>
<dbReference type="SUPFAM" id="SSF81296">
    <property type="entry name" value="E set domains"/>
    <property type="match status" value="1"/>
</dbReference>
<evidence type="ECO:0000256" key="1">
    <source>
        <dbReference type="ARBA" id="ARBA00005298"/>
    </source>
</evidence>
<keyword evidence="4" id="KW-1185">Reference proteome</keyword>
<comment type="caution">
    <text evidence="3">The sequence shown here is derived from an EMBL/GenBank/DDBJ whole genome shotgun (WGS) entry which is preliminary data.</text>
</comment>
<comment type="similarity">
    <text evidence="1">Belongs to the arrestin family.</text>
</comment>
<evidence type="ECO:0000313" key="4">
    <source>
        <dbReference type="Proteomes" id="UP001107558"/>
    </source>
</evidence>
<dbReference type="OrthoDB" id="2333384at2759"/>
<dbReference type="AlphaFoldDB" id="A0A9J6C243"/>
<sequence>MTKISITLFPSSERRLLIFNPGNLLKGFLEISLDNIKKFRSCFVQIYGSARVSWIETQNSEKNRFEDKEIYLDSKTFLFESRELAAGTHRFNFSCQLPEMLPESMKELYGEIEYFVKAVLESP</sequence>
<name>A0A9J6C243_POLVA</name>
<dbReference type="InterPro" id="IPR014756">
    <property type="entry name" value="Ig_E-set"/>
</dbReference>
<dbReference type="PANTHER" id="PTHR11188:SF167">
    <property type="entry name" value="ARRESTIN C-TERMINAL-LIKE DOMAIN-CONTAINING PROTEIN-RELATED"/>
    <property type="match status" value="1"/>
</dbReference>
<dbReference type="GO" id="GO:0015031">
    <property type="term" value="P:protein transport"/>
    <property type="evidence" value="ECO:0007669"/>
    <property type="project" value="TreeGrafter"/>
</dbReference>
<dbReference type="EMBL" id="JADBJN010000002">
    <property type="protein sequence ID" value="KAG5676257.1"/>
    <property type="molecule type" value="Genomic_DNA"/>
</dbReference>
<dbReference type="PANTHER" id="PTHR11188">
    <property type="entry name" value="ARRESTIN DOMAIN CONTAINING PROTEIN"/>
    <property type="match status" value="1"/>
</dbReference>
<gene>
    <name evidence="3" type="ORF">PVAND_006105</name>
</gene>
<dbReference type="Proteomes" id="UP001107558">
    <property type="component" value="Chromosome 2"/>
</dbReference>
<evidence type="ECO:0000313" key="3">
    <source>
        <dbReference type="EMBL" id="KAG5676257.1"/>
    </source>
</evidence>
<feature type="domain" description="Arrestin-like N-terminal" evidence="2">
    <location>
        <begin position="17"/>
        <end position="123"/>
    </location>
</feature>
<dbReference type="Gene3D" id="2.60.40.640">
    <property type="match status" value="1"/>
</dbReference>
<reference evidence="3" key="1">
    <citation type="submission" date="2021-03" db="EMBL/GenBank/DDBJ databases">
        <title>Chromosome level genome of the anhydrobiotic midge Polypedilum vanderplanki.</title>
        <authorList>
            <person name="Yoshida Y."/>
            <person name="Kikawada T."/>
            <person name="Gusev O."/>
        </authorList>
    </citation>
    <scope>NUCLEOTIDE SEQUENCE</scope>
    <source>
        <strain evidence="3">NIAS01</strain>
        <tissue evidence="3">Whole body or cell culture</tissue>
    </source>
</reference>
<proteinExistence type="inferred from homology"/>
<evidence type="ECO:0000259" key="2">
    <source>
        <dbReference type="Pfam" id="PF00339"/>
    </source>
</evidence>
<organism evidence="3 4">
    <name type="scientific">Polypedilum vanderplanki</name>
    <name type="common">Sleeping chironomid midge</name>
    <dbReference type="NCBI Taxonomy" id="319348"/>
    <lineage>
        <taxon>Eukaryota</taxon>
        <taxon>Metazoa</taxon>
        <taxon>Ecdysozoa</taxon>
        <taxon>Arthropoda</taxon>
        <taxon>Hexapoda</taxon>
        <taxon>Insecta</taxon>
        <taxon>Pterygota</taxon>
        <taxon>Neoptera</taxon>
        <taxon>Endopterygota</taxon>
        <taxon>Diptera</taxon>
        <taxon>Nematocera</taxon>
        <taxon>Chironomoidea</taxon>
        <taxon>Chironomidae</taxon>
        <taxon>Chironominae</taxon>
        <taxon>Polypedilum</taxon>
        <taxon>Polypedilum</taxon>
    </lineage>
</organism>
<protein>
    <recommendedName>
        <fullName evidence="2">Arrestin-like N-terminal domain-containing protein</fullName>
    </recommendedName>
</protein>
<dbReference type="InterPro" id="IPR014752">
    <property type="entry name" value="Arrestin-like_C"/>
</dbReference>
<dbReference type="Pfam" id="PF00339">
    <property type="entry name" value="Arrestin_N"/>
    <property type="match status" value="1"/>
</dbReference>
<dbReference type="InterPro" id="IPR050357">
    <property type="entry name" value="Arrestin_domain-protein"/>
</dbReference>
<accession>A0A9J6C243</accession>
<dbReference type="GO" id="GO:0005737">
    <property type="term" value="C:cytoplasm"/>
    <property type="evidence" value="ECO:0007669"/>
    <property type="project" value="TreeGrafter"/>
</dbReference>